<dbReference type="AlphaFoldDB" id="A0A6N9TR90"/>
<name>A0A6N9TR90_DISTH</name>
<comment type="caution">
    <text evidence="1">The sequence shown here is derived from an EMBL/GenBank/DDBJ whole genome shotgun (WGS) entry which is preliminary data.</text>
</comment>
<gene>
    <name evidence="1" type="ORF">G3N55_12160</name>
</gene>
<dbReference type="Proteomes" id="UP000469346">
    <property type="component" value="Unassembled WGS sequence"/>
</dbReference>
<keyword evidence="2" id="KW-1185">Reference proteome</keyword>
<proteinExistence type="predicted"/>
<sequence length="282" mass="30343">MPRPPRRPPGPDRGGEALQRALLAIFGTDHVGHCHVDAAVEHLLELPRRHVGPVLSQVRLIAGSVSDILAFGFMEHAGRALEFLETTEQLEDWVRGALAVYEAEGLHPALAYLRDAARTARRVTGASGAVTVEEAARRLSLLVAGLAGRPLPLKKGAEAFTDTTAIYAPATVDRFPARADNALYYRVLAVHKAAQVRYRSFHLPPAPLDELIGAAPRRAREAARRAGATGIERLAAALEAVAPGGAWIFVLLDTLRVEAGLRRGFAGLDRDLHRLKGLLSAT</sequence>
<accession>A0A6N9TR90</accession>
<protein>
    <submittedName>
        <fullName evidence="1">Uncharacterized protein</fullName>
    </submittedName>
</protein>
<organism evidence="1 2">
    <name type="scientific">Dissulfurirhabdus thermomarina</name>
    <dbReference type="NCBI Taxonomy" id="1765737"/>
    <lineage>
        <taxon>Bacteria</taxon>
        <taxon>Deltaproteobacteria</taxon>
        <taxon>Dissulfurirhabdaceae</taxon>
        <taxon>Dissulfurirhabdus</taxon>
    </lineage>
</organism>
<evidence type="ECO:0000313" key="2">
    <source>
        <dbReference type="Proteomes" id="UP000469346"/>
    </source>
</evidence>
<dbReference type="EMBL" id="JAAGRR010000221">
    <property type="protein sequence ID" value="NDY43588.1"/>
    <property type="molecule type" value="Genomic_DNA"/>
</dbReference>
<feature type="non-terminal residue" evidence="1">
    <location>
        <position position="282"/>
    </location>
</feature>
<evidence type="ECO:0000313" key="1">
    <source>
        <dbReference type="EMBL" id="NDY43588.1"/>
    </source>
</evidence>
<dbReference type="RefSeq" id="WP_163299939.1">
    <property type="nucleotide sequence ID" value="NZ_JAAGRR010000221.1"/>
</dbReference>
<reference evidence="1 2" key="1">
    <citation type="submission" date="2020-02" db="EMBL/GenBank/DDBJ databases">
        <title>Comparative genomics of sulfur disproportionating microorganisms.</title>
        <authorList>
            <person name="Ward L.M."/>
            <person name="Bertran E."/>
            <person name="Johnston D.T."/>
        </authorList>
    </citation>
    <scope>NUCLEOTIDE SEQUENCE [LARGE SCALE GENOMIC DNA]</scope>
    <source>
        <strain evidence="1 2">DSM 100025</strain>
    </source>
</reference>